<keyword evidence="3" id="KW-0808">Transferase</keyword>
<feature type="domain" description="ParB-like N-terminal" evidence="5">
    <location>
        <begin position="4"/>
        <end position="93"/>
    </location>
</feature>
<dbReference type="PRINTS" id="PR00508">
    <property type="entry name" value="S21N4MTFRASE"/>
</dbReference>
<dbReference type="InterPro" id="IPR029063">
    <property type="entry name" value="SAM-dependent_MTases_sf"/>
</dbReference>
<dbReference type="Pfam" id="PF01555">
    <property type="entry name" value="N6_N4_Mtase"/>
    <property type="match status" value="1"/>
</dbReference>
<dbReference type="GO" id="GO:0045881">
    <property type="term" value="P:positive regulation of sporulation resulting in formation of a cellular spore"/>
    <property type="evidence" value="ECO:0007669"/>
    <property type="project" value="TreeGrafter"/>
</dbReference>
<dbReference type="Pfam" id="PF02195">
    <property type="entry name" value="ParB_N"/>
    <property type="match status" value="1"/>
</dbReference>
<dbReference type="InterPro" id="IPR002052">
    <property type="entry name" value="DNA_methylase_N6_adenine_CS"/>
</dbReference>
<dbReference type="EMBL" id="CP009440">
    <property type="protein sequence ID" value="AJI54344.1"/>
    <property type="molecule type" value="Genomic_DNA"/>
</dbReference>
<dbReference type="PROSITE" id="PS00092">
    <property type="entry name" value="N6_MTASE"/>
    <property type="match status" value="1"/>
</dbReference>
<dbReference type="AlphaFoldDB" id="A0A0B6CV19"/>
<dbReference type="Gene3D" id="3.90.1530.10">
    <property type="entry name" value="Conserved hypothetical protein from pyrococcus furiosus pfu- 392566-001, ParB domain"/>
    <property type="match status" value="1"/>
</dbReference>
<comment type="similarity">
    <text evidence="1 4">Belongs to the N(4)/N(6)-methyltransferase family.</text>
</comment>
<dbReference type="InterPro" id="IPR015840">
    <property type="entry name" value="DNA_MeTrfase_ParB"/>
</dbReference>
<evidence type="ECO:0000256" key="2">
    <source>
        <dbReference type="ARBA" id="ARBA00022603"/>
    </source>
</evidence>
<dbReference type="SUPFAM" id="SSF53335">
    <property type="entry name" value="S-adenosyl-L-methionine-dependent methyltransferases"/>
    <property type="match status" value="1"/>
</dbReference>
<proteinExistence type="inferred from homology"/>
<dbReference type="KEGG" id="fpz:LA55_1241"/>
<dbReference type="PIRSF" id="PIRSF036758">
    <property type="entry name" value="Aden_M_ParB"/>
    <property type="match status" value="1"/>
</dbReference>
<dbReference type="Gene3D" id="3.40.50.150">
    <property type="entry name" value="Vaccinia Virus protein VP39"/>
    <property type="match status" value="1"/>
</dbReference>
<name>A0A0B6CV19_9GAMM</name>
<evidence type="ECO:0000259" key="5">
    <source>
        <dbReference type="SMART" id="SM00470"/>
    </source>
</evidence>
<sequence length="431" mass="49071">MKIQNIEIEKIIPDINNARTHDSEQIKKLASAIDRYGFNNPLVVNQKNIILSGHARYEASKLLEIKEVPCLVVDLDKSHQTGYAIADNKISDLSGWNKKQLKQNLSELVDDEFDMDLTGFDESELLGLGVIEDPSTDGNTDQDSIPELPKDTVTKKGDFWILGKHRLICGDSTSIEVVETLLEDDGGKAQMVLTDPPYLMDYQGGMAGDGSVGKQQVKIANDNLSKEDGNRFLAEISKRIAEYCDGSWYVFFYRLGIDRLMNIMTANNLKWRNLIIWKKSHFNLSNSDYKSIYEPCIFGWQDDYVPALYGWNKIHEFHGGKNQTDVWGVAVPSIWEADKVRLADLHPTMKPVELLEKAIKNSSLKDEVVLDLFGGSGSTMIACQKLDRQCRMIELEPYYCDVIVKRWQEFTREQAINITQQKTYRELLDNV</sequence>
<dbReference type="InterPro" id="IPR050336">
    <property type="entry name" value="Chromosome_partition/occlusion"/>
</dbReference>
<keyword evidence="2 6" id="KW-0489">Methyltransferase</keyword>
<dbReference type="GO" id="GO:0008170">
    <property type="term" value="F:N-methyltransferase activity"/>
    <property type="evidence" value="ECO:0007669"/>
    <property type="project" value="InterPro"/>
</dbReference>
<dbReference type="EC" id="2.1.1.-" evidence="4"/>
<gene>
    <name evidence="6" type="ORF">LA55_1241</name>
</gene>
<protein>
    <recommendedName>
        <fullName evidence="4">Methyltransferase</fullName>
        <ecNumber evidence="4">2.1.1.-</ecNumber>
    </recommendedName>
</protein>
<dbReference type="InterPro" id="IPR002941">
    <property type="entry name" value="DNA_methylase_N4/N6"/>
</dbReference>
<dbReference type="GO" id="GO:0007059">
    <property type="term" value="P:chromosome segregation"/>
    <property type="evidence" value="ECO:0007669"/>
    <property type="project" value="TreeGrafter"/>
</dbReference>
<dbReference type="InterPro" id="IPR036086">
    <property type="entry name" value="ParB/Sulfiredoxin_sf"/>
</dbReference>
<dbReference type="RefSeq" id="WP_044526372.1">
    <property type="nucleotide sequence ID" value="NZ_CP009440.1"/>
</dbReference>
<organism evidence="6 7">
    <name type="scientific">Francisella philomiragia</name>
    <dbReference type="NCBI Taxonomy" id="28110"/>
    <lineage>
        <taxon>Bacteria</taxon>
        <taxon>Pseudomonadati</taxon>
        <taxon>Pseudomonadota</taxon>
        <taxon>Gammaproteobacteria</taxon>
        <taxon>Thiotrichales</taxon>
        <taxon>Francisellaceae</taxon>
        <taxon>Francisella</taxon>
    </lineage>
</organism>
<dbReference type="GO" id="GO:0003677">
    <property type="term" value="F:DNA binding"/>
    <property type="evidence" value="ECO:0007669"/>
    <property type="project" value="InterPro"/>
</dbReference>
<dbReference type="InterPro" id="IPR001091">
    <property type="entry name" value="RM_Methyltransferase"/>
</dbReference>
<evidence type="ECO:0000256" key="4">
    <source>
        <dbReference type="RuleBase" id="RU362026"/>
    </source>
</evidence>
<evidence type="ECO:0000313" key="6">
    <source>
        <dbReference type="EMBL" id="AJI54344.1"/>
    </source>
</evidence>
<accession>A0A0B6CV19</accession>
<dbReference type="PANTHER" id="PTHR33375">
    <property type="entry name" value="CHROMOSOME-PARTITIONING PROTEIN PARB-RELATED"/>
    <property type="match status" value="1"/>
</dbReference>
<dbReference type="GO" id="GO:0032259">
    <property type="term" value="P:methylation"/>
    <property type="evidence" value="ECO:0007669"/>
    <property type="project" value="UniProtKB-KW"/>
</dbReference>
<dbReference type="Proteomes" id="UP000031830">
    <property type="component" value="Chromosome"/>
</dbReference>
<dbReference type="PANTHER" id="PTHR33375:SF1">
    <property type="entry name" value="CHROMOSOME-PARTITIONING PROTEIN PARB-RELATED"/>
    <property type="match status" value="1"/>
</dbReference>
<dbReference type="REBASE" id="102501">
    <property type="entry name" value="M.Fph2794ORF1241P"/>
</dbReference>
<dbReference type="OrthoDB" id="9816043at2"/>
<dbReference type="CDD" id="cd16403">
    <property type="entry name" value="ParB_N_like_MT"/>
    <property type="match status" value="1"/>
</dbReference>
<dbReference type="GO" id="GO:0005694">
    <property type="term" value="C:chromosome"/>
    <property type="evidence" value="ECO:0007669"/>
    <property type="project" value="TreeGrafter"/>
</dbReference>
<evidence type="ECO:0000256" key="1">
    <source>
        <dbReference type="ARBA" id="ARBA00006594"/>
    </source>
</evidence>
<reference evidence="6 7" key="1">
    <citation type="journal article" date="2015" name="Genome Announc.">
        <title>Genome sequencing of 18 francisella strains to aid in assay development and testing.</title>
        <authorList>
            <person name="Johnson S.L."/>
            <person name="Daligault H.E."/>
            <person name="Davenport K.W."/>
            <person name="Coyne S.R."/>
            <person name="Frey K.G."/>
            <person name="Koroleva G.I."/>
            <person name="Broomall S.M."/>
            <person name="Bishop-Lilly K.A."/>
            <person name="Bruce D.C."/>
            <person name="Chertkov O."/>
            <person name="Freitas T."/>
            <person name="Jaissle J."/>
            <person name="Ladner J.T."/>
            <person name="Rosenzweig C.N."/>
            <person name="Gibbons H.S."/>
            <person name="Palacios G.F."/>
            <person name="Redden C.L."/>
            <person name="Xu Y."/>
            <person name="Minogue T.D."/>
            <person name="Chain P.S."/>
        </authorList>
    </citation>
    <scope>NUCLEOTIDE SEQUENCE [LARGE SCALE GENOMIC DNA]</scope>
    <source>
        <strain evidence="6 7">GA01-2794</strain>
    </source>
</reference>
<dbReference type="SUPFAM" id="SSF110849">
    <property type="entry name" value="ParB/Sulfiredoxin"/>
    <property type="match status" value="1"/>
</dbReference>
<evidence type="ECO:0000313" key="7">
    <source>
        <dbReference type="Proteomes" id="UP000031830"/>
    </source>
</evidence>
<dbReference type="SMART" id="SM00470">
    <property type="entry name" value="ParB"/>
    <property type="match status" value="1"/>
</dbReference>
<dbReference type="InterPro" id="IPR003115">
    <property type="entry name" value="ParB_N"/>
</dbReference>
<evidence type="ECO:0000256" key="3">
    <source>
        <dbReference type="ARBA" id="ARBA00022679"/>
    </source>
</evidence>